<dbReference type="GO" id="GO:0010041">
    <property type="term" value="P:response to iron(III) ion"/>
    <property type="evidence" value="ECO:0007669"/>
    <property type="project" value="TreeGrafter"/>
</dbReference>
<evidence type="ECO:0000313" key="11">
    <source>
        <dbReference type="EMBL" id="KXS33441.1"/>
    </source>
</evidence>
<name>A0A139BWR9_9PROT</name>
<dbReference type="Pfam" id="PF18583">
    <property type="entry name" value="Arnt_C"/>
    <property type="match status" value="1"/>
</dbReference>
<evidence type="ECO:0000313" key="12">
    <source>
        <dbReference type="Proteomes" id="UP000070578"/>
    </source>
</evidence>
<feature type="transmembrane region" description="Helical" evidence="8">
    <location>
        <begin position="87"/>
        <end position="105"/>
    </location>
</feature>
<evidence type="ECO:0000256" key="5">
    <source>
        <dbReference type="ARBA" id="ARBA00022692"/>
    </source>
</evidence>
<gene>
    <name evidence="11" type="ORF">AWT59_0467</name>
</gene>
<feature type="transmembrane region" description="Helical" evidence="8">
    <location>
        <begin position="349"/>
        <end position="371"/>
    </location>
</feature>
<dbReference type="GO" id="GO:0009103">
    <property type="term" value="P:lipopolysaccharide biosynthetic process"/>
    <property type="evidence" value="ECO:0007669"/>
    <property type="project" value="UniProtKB-ARBA"/>
</dbReference>
<dbReference type="InterPro" id="IPR040845">
    <property type="entry name" value="Arnt_C"/>
</dbReference>
<dbReference type="Proteomes" id="UP000070578">
    <property type="component" value="Unassembled WGS sequence"/>
</dbReference>
<keyword evidence="6 8" id="KW-1133">Transmembrane helix</keyword>
<dbReference type="InterPro" id="IPR038731">
    <property type="entry name" value="RgtA/B/C-like"/>
</dbReference>
<dbReference type="PATRIC" id="fig|1796491.3.peg.511"/>
<evidence type="ECO:0000256" key="8">
    <source>
        <dbReference type="SAM" id="Phobius"/>
    </source>
</evidence>
<feature type="transmembrane region" description="Helical" evidence="8">
    <location>
        <begin position="210"/>
        <end position="229"/>
    </location>
</feature>
<sequence length="550" mass="62083">MKNISNKQLWLLLIAVAVIWFSNLEYRKLIKPDEGRYAEIPREMVASGDWVTPRLNDLKYFEKPPLQYWATATAYELFGEHQWTSRLWDALTGFAGILLVWFVGLRLFGREAANYAAILLGGSMLYALLGHINTLDMGVTFFLTLGIVGLLLGQTGTDRKKQRGWMLLAWAALGLAVLSKGLMGLVLPGTALFLYAVVQRDFSVFKRMHWLAGMAVFLLVTAPWFYLVMKANPEFFQKFFIYEHFTRFTTKELGRYQPWYYFVPVLLTGMLPWTVLMFDTLINAWRGSALPGAARGTFNAARFLLVWSVFIYLFFTISDSKLPSYLLPMFPALALLMGKQLAGMSPRRLFWLIAPVLPLTLLGLGLAPFTARLADTPLQVQGYSAYAGWLEVAALVWSLGVITALVLLRSGGKPVAVLVLSLSSLIAAQLGTSGYNTIAKERSGYYIAEAIRPYVSANEPFYSVDTYEQTLPFYLKRTFTLVQYQDEMAFGIMQEPQRYIADYAGFAKVWQAQAAALAIMPLPTYQQLKQMGFAMKIIYEDAQYIVVKKP</sequence>
<dbReference type="InterPro" id="IPR050297">
    <property type="entry name" value="LipidA_mod_glycosyltrf_83"/>
</dbReference>
<feature type="transmembrane region" description="Helical" evidence="8">
    <location>
        <begin position="415"/>
        <end position="435"/>
    </location>
</feature>
<feature type="domain" description="Glycosyltransferase RgtA/B/C/D-like" evidence="9">
    <location>
        <begin position="63"/>
        <end position="226"/>
    </location>
</feature>
<feature type="transmembrane region" description="Helical" evidence="8">
    <location>
        <begin position="259"/>
        <end position="278"/>
    </location>
</feature>
<evidence type="ECO:0000256" key="7">
    <source>
        <dbReference type="ARBA" id="ARBA00023136"/>
    </source>
</evidence>
<comment type="caution">
    <text evidence="11">The sequence shown here is derived from an EMBL/GenBank/DDBJ whole genome shotgun (WGS) entry which is preliminary data.</text>
</comment>
<keyword evidence="3" id="KW-0328">Glycosyltransferase</keyword>
<evidence type="ECO:0000259" key="9">
    <source>
        <dbReference type="Pfam" id="PF13231"/>
    </source>
</evidence>
<keyword evidence="7 8" id="KW-0472">Membrane</keyword>
<proteinExistence type="predicted"/>
<dbReference type="PANTHER" id="PTHR33908">
    <property type="entry name" value="MANNOSYLTRANSFERASE YKCB-RELATED"/>
    <property type="match status" value="1"/>
</dbReference>
<feature type="transmembrane region" description="Helical" evidence="8">
    <location>
        <begin position="165"/>
        <end position="198"/>
    </location>
</feature>
<evidence type="ECO:0000256" key="2">
    <source>
        <dbReference type="ARBA" id="ARBA00022475"/>
    </source>
</evidence>
<organism evidence="11 12">
    <name type="scientific">Candidatus Gallionella acididurans</name>
    <dbReference type="NCBI Taxonomy" id="1796491"/>
    <lineage>
        <taxon>Bacteria</taxon>
        <taxon>Pseudomonadati</taxon>
        <taxon>Pseudomonadota</taxon>
        <taxon>Betaproteobacteria</taxon>
        <taxon>Nitrosomonadales</taxon>
        <taxon>Gallionellaceae</taxon>
        <taxon>Gallionella</taxon>
    </lineage>
</organism>
<feature type="transmembrane region" description="Helical" evidence="8">
    <location>
        <begin position="112"/>
        <end position="129"/>
    </location>
</feature>
<feature type="transmembrane region" description="Helical" evidence="8">
    <location>
        <begin position="135"/>
        <end position="153"/>
    </location>
</feature>
<comment type="subcellular location">
    <subcellularLocation>
        <location evidence="1">Cell membrane</location>
        <topology evidence="1">Multi-pass membrane protein</topology>
    </subcellularLocation>
</comment>
<evidence type="ECO:0000256" key="4">
    <source>
        <dbReference type="ARBA" id="ARBA00022679"/>
    </source>
</evidence>
<feature type="transmembrane region" description="Helical" evidence="8">
    <location>
        <begin position="383"/>
        <end position="408"/>
    </location>
</feature>
<dbReference type="GO" id="GO:0005886">
    <property type="term" value="C:plasma membrane"/>
    <property type="evidence" value="ECO:0007669"/>
    <property type="project" value="UniProtKB-SubCell"/>
</dbReference>
<dbReference type="PANTHER" id="PTHR33908:SF3">
    <property type="entry name" value="UNDECAPRENYL PHOSPHATE-ALPHA-4-AMINO-4-DEOXY-L-ARABINOSE ARABINOSYL TRANSFERASE"/>
    <property type="match status" value="1"/>
</dbReference>
<reference evidence="11 12" key="1">
    <citation type="submission" date="2016-02" db="EMBL/GenBank/DDBJ databases">
        <authorList>
            <person name="Wen L."/>
            <person name="He K."/>
            <person name="Yang H."/>
        </authorList>
    </citation>
    <scope>NUCLEOTIDE SEQUENCE [LARGE SCALE GENOMIC DNA]</scope>
    <source>
        <strain evidence="11">ShG14-8</strain>
    </source>
</reference>
<evidence type="ECO:0000256" key="1">
    <source>
        <dbReference type="ARBA" id="ARBA00004651"/>
    </source>
</evidence>
<feature type="domain" description="Aminoarabinose transferase C-terminal" evidence="10">
    <location>
        <begin position="447"/>
        <end position="549"/>
    </location>
</feature>
<keyword evidence="4 11" id="KW-0808">Transferase</keyword>
<accession>A0A139BWR9</accession>
<evidence type="ECO:0000259" key="10">
    <source>
        <dbReference type="Pfam" id="PF18583"/>
    </source>
</evidence>
<evidence type="ECO:0000256" key="3">
    <source>
        <dbReference type="ARBA" id="ARBA00022676"/>
    </source>
</evidence>
<protein>
    <submittedName>
        <fullName evidence="11">Glycosyl transferase family 39</fullName>
    </submittedName>
</protein>
<dbReference type="EMBL" id="LSLI01000006">
    <property type="protein sequence ID" value="KXS33441.1"/>
    <property type="molecule type" value="Genomic_DNA"/>
</dbReference>
<dbReference type="GO" id="GO:0016763">
    <property type="term" value="F:pentosyltransferase activity"/>
    <property type="evidence" value="ECO:0007669"/>
    <property type="project" value="TreeGrafter"/>
</dbReference>
<feature type="transmembrane region" description="Helical" evidence="8">
    <location>
        <begin position="298"/>
        <end position="317"/>
    </location>
</feature>
<dbReference type="Pfam" id="PF13231">
    <property type="entry name" value="PMT_2"/>
    <property type="match status" value="1"/>
</dbReference>
<keyword evidence="5 8" id="KW-0812">Transmembrane</keyword>
<reference evidence="11 12" key="2">
    <citation type="submission" date="2016-03" db="EMBL/GenBank/DDBJ databases">
        <title>New uncultured bacterium of the family Gallionellaceae from acid mine drainage: description and reconstruction of genome based on metagenomic analysis of microbial community.</title>
        <authorList>
            <person name="Kadnikov V."/>
            <person name="Ivasenko D."/>
            <person name="Beletsky A."/>
            <person name="Mardanov A."/>
            <person name="Danilova E."/>
            <person name="Pimenov N."/>
            <person name="Karnachuk O."/>
            <person name="Ravin N."/>
        </authorList>
    </citation>
    <scope>NUCLEOTIDE SEQUENCE [LARGE SCALE GENOMIC DNA]</scope>
    <source>
        <strain evidence="11">ShG14-8</strain>
    </source>
</reference>
<keyword evidence="2" id="KW-1003">Cell membrane</keyword>
<evidence type="ECO:0000256" key="6">
    <source>
        <dbReference type="ARBA" id="ARBA00022989"/>
    </source>
</evidence>
<dbReference type="AlphaFoldDB" id="A0A139BWR9"/>